<dbReference type="AlphaFoldDB" id="A0A7X3G6E1"/>
<proteinExistence type="predicted"/>
<reference evidence="2 3" key="1">
    <citation type="submission" date="2019-12" db="EMBL/GenBank/DDBJ databases">
        <authorList>
            <person name="Li C."/>
            <person name="Zhao J."/>
        </authorList>
    </citation>
    <scope>NUCLEOTIDE SEQUENCE [LARGE SCALE GENOMIC DNA]</scope>
    <source>
        <strain evidence="2 3">NEAU-DD11</strain>
    </source>
</reference>
<name>A0A7X3G6E1_9BURK</name>
<dbReference type="Proteomes" id="UP000443353">
    <property type="component" value="Unassembled WGS sequence"/>
</dbReference>
<dbReference type="EMBL" id="WSES01000019">
    <property type="protein sequence ID" value="MVW64530.1"/>
    <property type="molecule type" value="Genomic_DNA"/>
</dbReference>
<dbReference type="RefSeq" id="WP_160410954.1">
    <property type="nucleotide sequence ID" value="NZ_WSES01000019.1"/>
</dbReference>
<evidence type="ECO:0000313" key="3">
    <source>
        <dbReference type="Proteomes" id="UP000443353"/>
    </source>
</evidence>
<organism evidence="2 3">
    <name type="scientific">Massilia cellulosiltytica</name>
    <dbReference type="NCBI Taxonomy" id="2683234"/>
    <lineage>
        <taxon>Bacteria</taxon>
        <taxon>Pseudomonadati</taxon>
        <taxon>Pseudomonadota</taxon>
        <taxon>Betaproteobacteria</taxon>
        <taxon>Burkholderiales</taxon>
        <taxon>Oxalobacteraceae</taxon>
        <taxon>Telluria group</taxon>
        <taxon>Massilia</taxon>
    </lineage>
</organism>
<keyword evidence="3" id="KW-1185">Reference proteome</keyword>
<evidence type="ECO:0000256" key="1">
    <source>
        <dbReference type="SAM" id="Phobius"/>
    </source>
</evidence>
<protein>
    <submittedName>
        <fullName evidence="2">Uncharacterized protein</fullName>
    </submittedName>
</protein>
<accession>A0A7X3G6E1</accession>
<evidence type="ECO:0000313" key="2">
    <source>
        <dbReference type="EMBL" id="MVW64530.1"/>
    </source>
</evidence>
<gene>
    <name evidence="2" type="ORF">GPY61_31920</name>
</gene>
<keyword evidence="1" id="KW-0472">Membrane</keyword>
<sequence>MPPFNPNIIPATIKALTTFVQTLDKHRFGAIMLIVVMTFAGALMAVPYLPTLLA</sequence>
<keyword evidence="1" id="KW-0812">Transmembrane</keyword>
<comment type="caution">
    <text evidence="2">The sequence shown here is derived from an EMBL/GenBank/DDBJ whole genome shotgun (WGS) entry which is preliminary data.</text>
</comment>
<feature type="transmembrane region" description="Helical" evidence="1">
    <location>
        <begin position="28"/>
        <end position="49"/>
    </location>
</feature>
<keyword evidence="1" id="KW-1133">Transmembrane helix</keyword>